<dbReference type="OrthoDB" id="9157176at2"/>
<feature type="domain" description="HTH lysR-type" evidence="5">
    <location>
        <begin position="10"/>
        <end position="67"/>
    </location>
</feature>
<reference evidence="6 7" key="1">
    <citation type="submission" date="2016-04" db="EMBL/GenBank/DDBJ databases">
        <authorList>
            <consortium name="Pathogen Informatics"/>
        </authorList>
    </citation>
    <scope>NUCLEOTIDE SEQUENCE [LARGE SCALE GENOMIC DNA]</scope>
    <source>
        <strain evidence="6 7">H044680328</strain>
    </source>
</reference>
<dbReference type="InterPro" id="IPR000847">
    <property type="entry name" value="LysR_HTH_N"/>
</dbReference>
<dbReference type="Pfam" id="PF00126">
    <property type="entry name" value="HTH_1"/>
    <property type="match status" value="1"/>
</dbReference>
<dbReference type="KEGG" id="btrm:SAMEA390648702005"/>
<dbReference type="InterPro" id="IPR036388">
    <property type="entry name" value="WH-like_DNA-bd_sf"/>
</dbReference>
<dbReference type="Gene3D" id="1.10.10.10">
    <property type="entry name" value="Winged helix-like DNA-binding domain superfamily/Winged helix DNA-binding domain"/>
    <property type="match status" value="1"/>
</dbReference>
<dbReference type="RefSeq" id="WP_025512904.1">
    <property type="nucleotide sequence ID" value="NZ_CP016340.1"/>
</dbReference>
<evidence type="ECO:0000259" key="5">
    <source>
        <dbReference type="PROSITE" id="PS50931"/>
    </source>
</evidence>
<dbReference type="GeneID" id="56590719"/>
<keyword evidence="7" id="KW-1185">Reference proteome</keyword>
<dbReference type="GO" id="GO:0032993">
    <property type="term" value="C:protein-DNA complex"/>
    <property type="evidence" value="ECO:0007669"/>
    <property type="project" value="TreeGrafter"/>
</dbReference>
<dbReference type="Proteomes" id="UP000076825">
    <property type="component" value="Chromosome 1"/>
</dbReference>
<evidence type="ECO:0000256" key="2">
    <source>
        <dbReference type="ARBA" id="ARBA00023015"/>
    </source>
</evidence>
<dbReference type="Gene3D" id="3.40.190.290">
    <property type="match status" value="1"/>
</dbReference>
<evidence type="ECO:0000313" key="6">
    <source>
        <dbReference type="EMBL" id="SAI69964.1"/>
    </source>
</evidence>
<dbReference type="GO" id="GO:0003700">
    <property type="term" value="F:DNA-binding transcription factor activity"/>
    <property type="evidence" value="ECO:0007669"/>
    <property type="project" value="InterPro"/>
</dbReference>
<comment type="similarity">
    <text evidence="1">Belongs to the LysR transcriptional regulatory family.</text>
</comment>
<dbReference type="Pfam" id="PF03466">
    <property type="entry name" value="LysR_substrate"/>
    <property type="match status" value="1"/>
</dbReference>
<dbReference type="EMBL" id="LT546645">
    <property type="protein sequence ID" value="SAI69964.1"/>
    <property type="molecule type" value="Genomic_DNA"/>
</dbReference>
<dbReference type="CDD" id="cd05466">
    <property type="entry name" value="PBP2_LTTR_substrate"/>
    <property type="match status" value="1"/>
</dbReference>
<dbReference type="PROSITE" id="PS50931">
    <property type="entry name" value="HTH_LYSR"/>
    <property type="match status" value="1"/>
</dbReference>
<organism evidence="6 7">
    <name type="scientific">Bordetella trematum</name>
    <dbReference type="NCBI Taxonomy" id="123899"/>
    <lineage>
        <taxon>Bacteria</taxon>
        <taxon>Pseudomonadati</taxon>
        <taxon>Pseudomonadota</taxon>
        <taxon>Betaproteobacteria</taxon>
        <taxon>Burkholderiales</taxon>
        <taxon>Alcaligenaceae</taxon>
        <taxon>Bordetella</taxon>
    </lineage>
</organism>
<accession>A0A157SI15</accession>
<dbReference type="AlphaFoldDB" id="A0A157SI15"/>
<keyword evidence="3" id="KW-0238">DNA-binding</keyword>
<keyword evidence="4" id="KW-0804">Transcription</keyword>
<sequence>MESPFGATPPTLRQLELLLSLASADGIASAGARIGMTPSATSHALRALESAMGTALVDRQAPGLALTHAGQQVLPHARDLFAALQLMMTAAQASAGLKSGVLRLGSFGASSSLKLLPPLLKSFRRHYPGIVLSVVERPDAQVEQDLQERRLELGVVTLPRPGFETLSLARDELMAVLPVDHPLARARTVTPQALAAQPLILTRAGSQGLVAQMFARAGLRPQVTHELSQLLSILAYVAGGEGVSVAAALALPADYPGVVYRPLAPGAQRRIGLACLDVTRLSPAATAFWRHVQKSKRPV</sequence>
<name>A0A157SI15_9BORD</name>
<evidence type="ECO:0000256" key="3">
    <source>
        <dbReference type="ARBA" id="ARBA00023125"/>
    </source>
</evidence>
<keyword evidence="2" id="KW-0805">Transcription regulation</keyword>
<dbReference type="eggNOG" id="COG0583">
    <property type="taxonomic scope" value="Bacteria"/>
</dbReference>
<dbReference type="InterPro" id="IPR005119">
    <property type="entry name" value="LysR_subst-bd"/>
</dbReference>
<evidence type="ECO:0000256" key="4">
    <source>
        <dbReference type="ARBA" id="ARBA00023163"/>
    </source>
</evidence>
<evidence type="ECO:0000313" key="7">
    <source>
        <dbReference type="Proteomes" id="UP000076825"/>
    </source>
</evidence>
<dbReference type="PANTHER" id="PTHR30346">
    <property type="entry name" value="TRANSCRIPTIONAL DUAL REGULATOR HCAR-RELATED"/>
    <property type="match status" value="1"/>
</dbReference>
<dbReference type="GO" id="GO:0003677">
    <property type="term" value="F:DNA binding"/>
    <property type="evidence" value="ECO:0007669"/>
    <property type="project" value="UniProtKB-KW"/>
</dbReference>
<dbReference type="InterPro" id="IPR036390">
    <property type="entry name" value="WH_DNA-bd_sf"/>
</dbReference>
<gene>
    <name evidence="6" type="primary">cmpR_7</name>
    <name evidence="6" type="ORF">SAMEA3906487_02005</name>
</gene>
<dbReference type="SUPFAM" id="SSF53850">
    <property type="entry name" value="Periplasmic binding protein-like II"/>
    <property type="match status" value="1"/>
</dbReference>
<dbReference type="SUPFAM" id="SSF46785">
    <property type="entry name" value="Winged helix' DNA-binding domain"/>
    <property type="match status" value="1"/>
</dbReference>
<dbReference type="PANTHER" id="PTHR30346:SF28">
    <property type="entry name" value="HTH-TYPE TRANSCRIPTIONAL REGULATOR CYNR"/>
    <property type="match status" value="1"/>
</dbReference>
<protein>
    <submittedName>
        <fullName evidence="6">LysR family transcriptional regulator</fullName>
    </submittedName>
</protein>
<dbReference type="STRING" id="123899.SAMEA3906487_02005"/>
<dbReference type="PATRIC" id="fig|123899.6.peg.1999"/>
<proteinExistence type="inferred from homology"/>
<evidence type="ECO:0000256" key="1">
    <source>
        <dbReference type="ARBA" id="ARBA00009437"/>
    </source>
</evidence>